<dbReference type="Proteomes" id="UP000001416">
    <property type="component" value="Chromosome"/>
</dbReference>
<feature type="compositionally biased region" description="Low complexity" evidence="1">
    <location>
        <begin position="44"/>
        <end position="65"/>
    </location>
</feature>
<feature type="region of interest" description="Disordered" evidence="1">
    <location>
        <begin position="144"/>
        <end position="173"/>
    </location>
</feature>
<feature type="transmembrane region" description="Helical" evidence="2">
    <location>
        <begin position="73"/>
        <end position="91"/>
    </location>
</feature>
<dbReference type="PANTHER" id="PTHR41542">
    <property type="entry name" value="BLL5807 PROTEIN"/>
    <property type="match status" value="1"/>
</dbReference>
<evidence type="ECO:0000313" key="5">
    <source>
        <dbReference type="Proteomes" id="UP000001416"/>
    </source>
</evidence>
<reference evidence="4 5" key="1">
    <citation type="journal article" date="2003" name="J. Bacteriol.">
        <title>Complete genome sequence of the ammonia-oxidizing bacterium and obligate chemolithoautotroph Nitrosomonas europaea.</title>
        <authorList>
            <person name="Chain P."/>
            <person name="Lamerdin J."/>
            <person name="Larimer F."/>
            <person name="Regala W."/>
            <person name="Land M."/>
            <person name="Hauser L."/>
            <person name="Hooper A."/>
            <person name="Klotz M."/>
            <person name="Norton J."/>
            <person name="Sayavedra-Soto L."/>
            <person name="Arciero D."/>
            <person name="Hommes N."/>
            <person name="Whittaker M."/>
            <person name="Arp D."/>
        </authorList>
    </citation>
    <scope>NUCLEOTIDE SEQUENCE [LARGE SCALE GENOMIC DNA]</scope>
    <source>
        <strain evidence="5">ATCC 19718 / CIP 103999 / KCTC 2705 / NBRC 14298</strain>
    </source>
</reference>
<dbReference type="PhylomeDB" id="Q82S83"/>
<dbReference type="AlphaFoldDB" id="Q82S83"/>
<dbReference type="RefSeq" id="WP_011112933.1">
    <property type="nucleotide sequence ID" value="NC_004757.1"/>
</dbReference>
<evidence type="ECO:0000256" key="1">
    <source>
        <dbReference type="SAM" id="MobiDB-lite"/>
    </source>
</evidence>
<feature type="region of interest" description="Disordered" evidence="1">
    <location>
        <begin position="30"/>
        <end position="65"/>
    </location>
</feature>
<dbReference type="STRING" id="228410.NE2471"/>
<evidence type="ECO:0000313" key="4">
    <source>
        <dbReference type="EMBL" id="CAD86383.1"/>
    </source>
</evidence>
<name>Q82S83_NITEU</name>
<feature type="domain" description="Tim44-like" evidence="3">
    <location>
        <begin position="166"/>
        <end position="298"/>
    </location>
</feature>
<keyword evidence="2" id="KW-0472">Membrane</keyword>
<dbReference type="InterPro" id="IPR032710">
    <property type="entry name" value="NTF2-like_dom_sf"/>
</dbReference>
<dbReference type="Gene3D" id="3.10.450.240">
    <property type="match status" value="1"/>
</dbReference>
<organism evidence="4 5">
    <name type="scientific">Nitrosomonas europaea (strain ATCC 19718 / CIP 103999 / KCTC 2705 / NBRC 14298)</name>
    <dbReference type="NCBI Taxonomy" id="228410"/>
    <lineage>
        <taxon>Bacteria</taxon>
        <taxon>Pseudomonadati</taxon>
        <taxon>Pseudomonadota</taxon>
        <taxon>Betaproteobacteria</taxon>
        <taxon>Nitrosomonadales</taxon>
        <taxon>Nitrosomonadaceae</taxon>
        <taxon>Nitrosomonas</taxon>
    </lineage>
</organism>
<dbReference type="KEGG" id="neu:NE2471"/>
<accession>Q82S83</accession>
<dbReference type="Pfam" id="PF04280">
    <property type="entry name" value="Tim44"/>
    <property type="match status" value="1"/>
</dbReference>
<dbReference type="HOGENOM" id="CLU_052470_0_0_4"/>
<dbReference type="eggNOG" id="COG4395">
    <property type="taxonomic scope" value="Bacteria"/>
</dbReference>
<dbReference type="InterPro" id="IPR007379">
    <property type="entry name" value="Tim44-like_dom"/>
</dbReference>
<dbReference type="OrthoDB" id="5297955at2"/>
<sequence>MRILTFLAIALFAFGLTTLDVEARRMGGGGSVGKQRQSINLNRQQQAAPQAPQSGKAASPASQAAPAAGGSKWLGPLAGLAAGGLLASLLMGGAFDGINMMDILVLVGIAAAIFFIIRMMRGSAGGRQTQRPMQYSGAGAGGMGGVPFPNRDTSAPAGGASSGYDRQSTSTDAPDIPADFDVESFLKQAKRSFIALQLAHDAGDLEEIRAYTTPDLFAEISKQVAERGNMAQQTDVIFVDAALLDVTNQGNHAIASVRFTGELRDTPNAQPEPFDEIWHVEKDLAASDSGWLLAGIQQADDLKH</sequence>
<protein>
    <recommendedName>
        <fullName evidence="3">Tim44-like domain-containing protein</fullName>
    </recommendedName>
</protein>
<dbReference type="SMART" id="SM00978">
    <property type="entry name" value="Tim44"/>
    <property type="match status" value="1"/>
</dbReference>
<proteinExistence type="predicted"/>
<dbReference type="SUPFAM" id="SSF54427">
    <property type="entry name" value="NTF2-like"/>
    <property type="match status" value="1"/>
</dbReference>
<evidence type="ECO:0000256" key="2">
    <source>
        <dbReference type="SAM" id="Phobius"/>
    </source>
</evidence>
<feature type="transmembrane region" description="Helical" evidence="2">
    <location>
        <begin position="103"/>
        <end position="120"/>
    </location>
</feature>
<gene>
    <name evidence="4" type="ordered locus">NE2471</name>
</gene>
<dbReference type="PANTHER" id="PTHR41542:SF1">
    <property type="entry name" value="BLL5807 PROTEIN"/>
    <property type="match status" value="1"/>
</dbReference>
<evidence type="ECO:0000259" key="3">
    <source>
        <dbReference type="SMART" id="SM00978"/>
    </source>
</evidence>
<keyword evidence="2" id="KW-1133">Transmembrane helix</keyword>
<dbReference type="EMBL" id="AL954747">
    <property type="protein sequence ID" value="CAD86383.1"/>
    <property type="molecule type" value="Genomic_DNA"/>
</dbReference>
<feature type="compositionally biased region" description="Polar residues" evidence="1">
    <location>
        <begin position="34"/>
        <end position="43"/>
    </location>
</feature>
<keyword evidence="5" id="KW-1185">Reference proteome</keyword>
<dbReference type="GeneID" id="87105600"/>
<keyword evidence="2" id="KW-0812">Transmembrane</keyword>